<dbReference type="CDD" id="cd04301">
    <property type="entry name" value="NAT_SF"/>
    <property type="match status" value="1"/>
</dbReference>
<feature type="domain" description="N-acetyltransferase" evidence="1">
    <location>
        <begin position="116"/>
        <end position="253"/>
    </location>
</feature>
<dbReference type="EMBL" id="CP068053">
    <property type="protein sequence ID" value="QQS98586.1"/>
    <property type="molecule type" value="Genomic_DNA"/>
</dbReference>
<sequence length="253" mass="30067">MKQITFEDIYTLGKVVVENDQYRHFHYPEMLTRYDSNFIEFTNLPYLPEFKEAENYLREYHLKKGQKHVKFYFPANKKPTTELITYLTNIGYEMGFVELYAIQPKYFPTLRNNPDIDIQVVIDKNLETLLNLEYQHDLKLFGSEYAVQKTELIKRKFEDKDILQLLAFYKGDPAGYVDIIISNETAEIDGLTVDENFRNKGIGSKLQEFVMETFPEKLVILIADGEDTAREMYKKQNYQYHGFKYEAQKIYQD</sequence>
<dbReference type="RefSeq" id="WP_201647523.1">
    <property type="nucleotide sequence ID" value="NZ_CP068053.1"/>
</dbReference>
<gene>
    <name evidence="2" type="ORF">I6J18_12575</name>
</gene>
<dbReference type="Gene3D" id="3.40.630.30">
    <property type="match status" value="1"/>
</dbReference>
<dbReference type="KEGG" id="ppsr:I6J18_12575"/>
<organism evidence="2 3">
    <name type="scientific">Peribacillus psychrosaccharolyticus</name>
    <name type="common">Bacillus psychrosaccharolyticus</name>
    <dbReference type="NCBI Taxonomy" id="1407"/>
    <lineage>
        <taxon>Bacteria</taxon>
        <taxon>Bacillati</taxon>
        <taxon>Bacillota</taxon>
        <taxon>Bacilli</taxon>
        <taxon>Bacillales</taxon>
        <taxon>Bacillaceae</taxon>
        <taxon>Peribacillus</taxon>
    </lineage>
</organism>
<dbReference type="Proteomes" id="UP000595254">
    <property type="component" value="Chromosome"/>
</dbReference>
<accession>A0A974RYK8</accession>
<dbReference type="InterPro" id="IPR040549">
    <property type="entry name" value="DUF5613"/>
</dbReference>
<evidence type="ECO:0000313" key="2">
    <source>
        <dbReference type="EMBL" id="QQS98586.1"/>
    </source>
</evidence>
<proteinExistence type="predicted"/>
<dbReference type="Pfam" id="PF18467">
    <property type="entry name" value="DUF5613"/>
    <property type="match status" value="1"/>
</dbReference>
<dbReference type="AlphaFoldDB" id="A0A974RYK8"/>
<dbReference type="InterPro" id="IPR016181">
    <property type="entry name" value="Acyl_CoA_acyltransferase"/>
</dbReference>
<dbReference type="GO" id="GO:0016747">
    <property type="term" value="F:acyltransferase activity, transferring groups other than amino-acyl groups"/>
    <property type="evidence" value="ECO:0007669"/>
    <property type="project" value="InterPro"/>
</dbReference>
<name>A0A974RYK8_PERPY</name>
<dbReference type="PROSITE" id="PS51186">
    <property type="entry name" value="GNAT"/>
    <property type="match status" value="1"/>
</dbReference>
<keyword evidence="3" id="KW-1185">Reference proteome</keyword>
<reference evidence="2 3" key="1">
    <citation type="submission" date="2021-01" db="EMBL/GenBank/DDBJ databases">
        <title>FDA dAtabase for Regulatory Grade micrObial Sequences (FDA-ARGOS): Supporting development and validation of Infectious Disease Dx tests.</title>
        <authorList>
            <person name="Nelson B."/>
            <person name="Plummer A."/>
            <person name="Tallon L."/>
            <person name="Sadzewicz L."/>
            <person name="Zhao X."/>
            <person name="Boylan J."/>
            <person name="Ott S."/>
            <person name="Bowen H."/>
            <person name="Vavikolanu K."/>
            <person name="Mehta A."/>
            <person name="Aluvathingal J."/>
            <person name="Nadendla S."/>
            <person name="Myers T."/>
            <person name="Yan Y."/>
            <person name="Sichtig H."/>
        </authorList>
    </citation>
    <scope>NUCLEOTIDE SEQUENCE [LARGE SCALE GENOMIC DNA]</scope>
    <source>
        <strain evidence="2 3">FDAARGOS_1161</strain>
    </source>
</reference>
<dbReference type="Pfam" id="PF00583">
    <property type="entry name" value="Acetyltransf_1"/>
    <property type="match status" value="1"/>
</dbReference>
<evidence type="ECO:0000313" key="3">
    <source>
        <dbReference type="Proteomes" id="UP000595254"/>
    </source>
</evidence>
<protein>
    <submittedName>
        <fullName evidence="2">GNAT family N-acetyltransferase</fullName>
    </submittedName>
</protein>
<evidence type="ECO:0000259" key="1">
    <source>
        <dbReference type="PROSITE" id="PS51186"/>
    </source>
</evidence>
<dbReference type="SUPFAM" id="SSF55729">
    <property type="entry name" value="Acyl-CoA N-acyltransferases (Nat)"/>
    <property type="match status" value="1"/>
</dbReference>
<dbReference type="InterPro" id="IPR000182">
    <property type="entry name" value="GNAT_dom"/>
</dbReference>